<reference evidence="1" key="1">
    <citation type="journal article" date="2015" name="Nature">
        <title>Complex archaea that bridge the gap between prokaryotes and eukaryotes.</title>
        <authorList>
            <person name="Spang A."/>
            <person name="Saw J.H."/>
            <person name="Jorgensen S.L."/>
            <person name="Zaremba-Niedzwiedzka K."/>
            <person name="Martijn J."/>
            <person name="Lind A.E."/>
            <person name="van Eijk R."/>
            <person name="Schleper C."/>
            <person name="Guy L."/>
            <person name="Ettema T.J."/>
        </authorList>
    </citation>
    <scope>NUCLEOTIDE SEQUENCE</scope>
</reference>
<accession>A0A0F8YH28</accession>
<organism evidence="1">
    <name type="scientific">marine sediment metagenome</name>
    <dbReference type="NCBI Taxonomy" id="412755"/>
    <lineage>
        <taxon>unclassified sequences</taxon>
        <taxon>metagenomes</taxon>
        <taxon>ecological metagenomes</taxon>
    </lineage>
</organism>
<dbReference type="EMBL" id="LAZR01069624">
    <property type="protein sequence ID" value="KKK47341.1"/>
    <property type="molecule type" value="Genomic_DNA"/>
</dbReference>
<gene>
    <name evidence="1" type="ORF">LCGC14_3156170</name>
</gene>
<dbReference type="AlphaFoldDB" id="A0A0F8YH28"/>
<proteinExistence type="predicted"/>
<comment type="caution">
    <text evidence="1">The sequence shown here is derived from an EMBL/GenBank/DDBJ whole genome shotgun (WGS) entry which is preliminary data.</text>
</comment>
<evidence type="ECO:0000313" key="1">
    <source>
        <dbReference type="EMBL" id="KKK47341.1"/>
    </source>
</evidence>
<name>A0A0F8YH28_9ZZZZ</name>
<protein>
    <submittedName>
        <fullName evidence="1">Uncharacterized protein</fullName>
    </submittedName>
</protein>
<sequence length="85" mass="9592">MVGRRMSGLSTTGNPARVLDVLETDGGWLTCEGIQLCLQQQVLPNTLKRALWNLRQRGYIHQRTIQLARPDVGGFIESRSEWKVA</sequence>